<comment type="caution">
    <text evidence="1">The sequence shown here is derived from an EMBL/GenBank/DDBJ whole genome shotgun (WGS) entry which is preliminary data.</text>
</comment>
<organism evidence="1 2">
    <name type="scientific">Colletotrichum kahawae</name>
    <name type="common">Coffee berry disease fungus</name>
    <dbReference type="NCBI Taxonomy" id="34407"/>
    <lineage>
        <taxon>Eukaryota</taxon>
        <taxon>Fungi</taxon>
        <taxon>Dikarya</taxon>
        <taxon>Ascomycota</taxon>
        <taxon>Pezizomycotina</taxon>
        <taxon>Sordariomycetes</taxon>
        <taxon>Hypocreomycetidae</taxon>
        <taxon>Glomerellales</taxon>
        <taxon>Glomerellaceae</taxon>
        <taxon>Colletotrichum</taxon>
        <taxon>Colletotrichum gloeosporioides species complex</taxon>
    </lineage>
</organism>
<dbReference type="Proteomes" id="UP001281614">
    <property type="component" value="Unassembled WGS sequence"/>
</dbReference>
<name>A0AAD9Y0D9_COLKA</name>
<reference evidence="1" key="1">
    <citation type="submission" date="2023-02" db="EMBL/GenBank/DDBJ databases">
        <title>Colletotrichum kahawae CIFC_Que2 genome sequencing and assembly.</title>
        <authorList>
            <person name="Baroncelli R."/>
        </authorList>
    </citation>
    <scope>NUCLEOTIDE SEQUENCE</scope>
    <source>
        <strain evidence="1">CIFC_Que2</strain>
    </source>
</reference>
<sequence>MRRSAPKLPIRRGMLIRPWPATTPRISSFLARPANNQPISVPKQLIGPSTIKRFNSSGQSERGSQANDGISVKTCTIAELYGEDGIDFVRWLQRGYGFIVYRTMYGSDEQWELCKESLSRHARREWGFRVLFVEDEAVLKDLFRGQVRNIHNDWVSSVISLDPSDVPGRIGRIWYGEPGLDYFGLADEEIFSKMESDGEFQTQRFTLVSALWKHWNELPPQQRNIPRYLAPRNDREETRGYAYFGSCDLSPSLYRNLVGKCPNEGLKFLWKYRNWSCK</sequence>
<evidence type="ECO:0000313" key="1">
    <source>
        <dbReference type="EMBL" id="KAK2730756.1"/>
    </source>
</evidence>
<protein>
    <submittedName>
        <fullName evidence="1">Uncharacterized protein</fullName>
    </submittedName>
</protein>
<proteinExistence type="predicted"/>
<evidence type="ECO:0000313" key="2">
    <source>
        <dbReference type="Proteomes" id="UP001281614"/>
    </source>
</evidence>
<dbReference type="AlphaFoldDB" id="A0AAD9Y0D9"/>
<keyword evidence="2" id="KW-1185">Reference proteome</keyword>
<gene>
    <name evidence="1" type="ORF">CKAH01_09379</name>
</gene>
<dbReference type="EMBL" id="VYYT01000643">
    <property type="protein sequence ID" value="KAK2730756.1"/>
    <property type="molecule type" value="Genomic_DNA"/>
</dbReference>
<accession>A0AAD9Y0D9</accession>